<dbReference type="PROSITE" id="PS51257">
    <property type="entry name" value="PROKAR_LIPOPROTEIN"/>
    <property type="match status" value="1"/>
</dbReference>
<dbReference type="EMBL" id="JAHUTJ010014087">
    <property type="protein sequence ID" value="MED6269384.1"/>
    <property type="molecule type" value="Genomic_DNA"/>
</dbReference>
<evidence type="ECO:0000313" key="1">
    <source>
        <dbReference type="EMBL" id="MED6269384.1"/>
    </source>
</evidence>
<name>A0ABU7D5D6_9TELE</name>
<proteinExistence type="predicted"/>
<accession>A0ABU7D5D6</accession>
<evidence type="ECO:0000313" key="2">
    <source>
        <dbReference type="Proteomes" id="UP001352852"/>
    </source>
</evidence>
<reference evidence="1 2" key="1">
    <citation type="submission" date="2021-06" db="EMBL/GenBank/DDBJ databases">
        <authorList>
            <person name="Palmer J.M."/>
        </authorList>
    </citation>
    <scope>NUCLEOTIDE SEQUENCE [LARGE SCALE GENOMIC DNA]</scope>
    <source>
        <strain evidence="1 2">CL_MEX2019</strain>
        <tissue evidence="1">Muscle</tissue>
    </source>
</reference>
<sequence length="120" mass="13287">MSKQQPVFAACSSFLQWLPGATSSGCFLELLPEPSSHAAFFQSSNSFLQLLPAATSSGCFLELRFRRRLPTSTSSSSFLQQLPAAASCNCFLKLIPAATFLLLIKQQFLRFLPLKQHQEK</sequence>
<keyword evidence="2" id="KW-1185">Reference proteome</keyword>
<dbReference type="Proteomes" id="UP001352852">
    <property type="component" value="Unassembled WGS sequence"/>
</dbReference>
<organism evidence="1 2">
    <name type="scientific">Characodon lateralis</name>
    <dbReference type="NCBI Taxonomy" id="208331"/>
    <lineage>
        <taxon>Eukaryota</taxon>
        <taxon>Metazoa</taxon>
        <taxon>Chordata</taxon>
        <taxon>Craniata</taxon>
        <taxon>Vertebrata</taxon>
        <taxon>Euteleostomi</taxon>
        <taxon>Actinopterygii</taxon>
        <taxon>Neopterygii</taxon>
        <taxon>Teleostei</taxon>
        <taxon>Neoteleostei</taxon>
        <taxon>Acanthomorphata</taxon>
        <taxon>Ovalentaria</taxon>
        <taxon>Atherinomorphae</taxon>
        <taxon>Cyprinodontiformes</taxon>
        <taxon>Goodeidae</taxon>
        <taxon>Characodon</taxon>
    </lineage>
</organism>
<gene>
    <name evidence="1" type="ORF">CHARACLAT_032551</name>
</gene>
<protein>
    <submittedName>
        <fullName evidence="1">Uncharacterized protein</fullName>
    </submittedName>
</protein>
<comment type="caution">
    <text evidence="1">The sequence shown here is derived from an EMBL/GenBank/DDBJ whole genome shotgun (WGS) entry which is preliminary data.</text>
</comment>